<organism evidence="2">
    <name type="scientific">Microviridae sp. ct9AZ11</name>
    <dbReference type="NCBI Taxonomy" id="2826728"/>
    <lineage>
        <taxon>Viruses</taxon>
        <taxon>Monodnaviria</taxon>
        <taxon>Sangervirae</taxon>
        <taxon>Phixviricota</taxon>
        <taxon>Malgrandaviricetes</taxon>
        <taxon>Petitvirales</taxon>
        <taxon>Microviridae</taxon>
    </lineage>
</organism>
<dbReference type="EMBL" id="BK015195">
    <property type="protein sequence ID" value="DAD95556.1"/>
    <property type="molecule type" value="Genomic_DNA"/>
</dbReference>
<evidence type="ECO:0000313" key="2">
    <source>
        <dbReference type="EMBL" id="DAD95556.1"/>
    </source>
</evidence>
<protein>
    <submittedName>
        <fullName evidence="2">Replication associated protein</fullName>
    </submittedName>
</protein>
<feature type="domain" description="Replication-associated protein ORF2/G2P" evidence="1">
    <location>
        <begin position="76"/>
        <end position="179"/>
    </location>
</feature>
<reference evidence="2" key="1">
    <citation type="journal article" date="2021" name="Proc. Natl. Acad. Sci. U.S.A.">
        <title>A Catalog of Tens of Thousands of Viruses from Human Metagenomes Reveals Hidden Associations with Chronic Diseases.</title>
        <authorList>
            <person name="Tisza M.J."/>
            <person name="Buck C.B."/>
        </authorList>
    </citation>
    <scope>NUCLEOTIDE SEQUENCE</scope>
    <source>
        <strain evidence="2">Ct9AZ11</strain>
    </source>
</reference>
<proteinExistence type="predicted"/>
<accession>A0A8S5NMG1</accession>
<sequence length="373" mass="44020">MCTSPLWIRNRRYYKRDITFEEIAVQLAEHPGDLARQRLLVPCGKCEECLRDERNAWYVRLERELARCRDEGRQAVFVTITISPKFYAVAVQFPSAFIRAWNERVRRAFGKSIKHAFFQEFGSHPITGNVPRLHFHGFLFDLPCSYSELRRSIGDLGHIWISKASHRRARYCVKYILKDVGAMVPEYLQQRDWYNPRIYRRKFISAHVGDYLGRMPRPSLRVSTWSYLDFARGTRFNYRIPRYYDKYMAEEDKQARELRSSWYYSHACVSSLARRIVDKLAELQFGASTLARWRRYSYLSPRLVPYLRTPAPPHCTGDLPSCLLSPDVASRVFSSIRRRIVGSDDNLGDYLADLYFEKEYDDLFSCLTLKYSL</sequence>
<dbReference type="InterPro" id="IPR056906">
    <property type="entry name" value="ORF2/G2P_dom"/>
</dbReference>
<name>A0A8S5NMG1_9VIRU</name>
<evidence type="ECO:0000259" key="1">
    <source>
        <dbReference type="Pfam" id="PF23343"/>
    </source>
</evidence>
<dbReference type="Pfam" id="PF23343">
    <property type="entry name" value="REP_ORF2-G2P"/>
    <property type="match status" value="1"/>
</dbReference>